<reference evidence="1" key="1">
    <citation type="submission" date="2015-02" db="EMBL/GenBank/DDBJ databases">
        <title>Genome Assembly of Bacillaceae bacterium MTCC 8252.</title>
        <authorList>
            <person name="Verma A."/>
            <person name="Khatri I."/>
            <person name="Mual P."/>
            <person name="Subramanian S."/>
            <person name="Krishnamurthi S."/>
        </authorList>
    </citation>
    <scope>NUCLEOTIDE SEQUENCE [LARGE SCALE GENOMIC DNA]</scope>
    <source>
        <strain evidence="1">MTCC 8252</strain>
    </source>
</reference>
<accession>A0A0F5HNH8</accession>
<dbReference type="EMBL" id="JWIR02000047">
    <property type="protein sequence ID" value="KKB38349.1"/>
    <property type="molecule type" value="Genomic_DNA"/>
</dbReference>
<gene>
    <name evidence="1" type="ORF">QY95_02597</name>
</gene>
<comment type="caution">
    <text evidence="1">The sequence shown here is derived from an EMBL/GenBank/DDBJ whole genome shotgun (WGS) entry which is preliminary data.</text>
</comment>
<evidence type="ECO:0000313" key="2">
    <source>
        <dbReference type="Proteomes" id="UP000031563"/>
    </source>
</evidence>
<organism evidence="1 2">
    <name type="scientific">Bacillus thermotolerans</name>
    <name type="common">Quasibacillus thermotolerans</name>
    <dbReference type="NCBI Taxonomy" id="1221996"/>
    <lineage>
        <taxon>Bacteria</taxon>
        <taxon>Bacillati</taxon>
        <taxon>Bacillota</taxon>
        <taxon>Bacilli</taxon>
        <taxon>Bacillales</taxon>
        <taxon>Bacillaceae</taxon>
        <taxon>Bacillus</taxon>
    </lineage>
</organism>
<dbReference type="Proteomes" id="UP000031563">
    <property type="component" value="Unassembled WGS sequence"/>
</dbReference>
<accession>A0A0F5HYA4</accession>
<dbReference type="AlphaFoldDB" id="A0A0F5HNH8"/>
<sequence>MTHKEPGEEPSWLKEMGIGSIEEKNSSLYSIFFSKGNIQVGEAF</sequence>
<name>A0A0F5HNH8_BACTR</name>
<proteinExistence type="predicted"/>
<evidence type="ECO:0000313" key="1">
    <source>
        <dbReference type="EMBL" id="KKB38349.1"/>
    </source>
</evidence>
<keyword evidence="2" id="KW-1185">Reference proteome</keyword>
<protein>
    <submittedName>
        <fullName evidence="1">Uncharacterized protein</fullName>
    </submittedName>
</protein>